<reference evidence="1 2" key="1">
    <citation type="submission" date="2019-08" db="EMBL/GenBank/DDBJ databases">
        <title>Whole genome of Aphis craccivora.</title>
        <authorList>
            <person name="Voronova N.V."/>
            <person name="Shulinski R.S."/>
            <person name="Bandarenka Y.V."/>
            <person name="Zhorov D.G."/>
            <person name="Warner D."/>
        </authorList>
    </citation>
    <scope>NUCLEOTIDE SEQUENCE [LARGE SCALE GENOMIC DNA]</scope>
    <source>
        <strain evidence="1">180601</strain>
        <tissue evidence="1">Whole Body</tissue>
    </source>
</reference>
<sequence length="128" mass="14701">MAYEAVTSATTDPINKISTKDLMNEAQKRIIKTWKNHWDFISDNNKPKNVKTAVTKWAYPDNSSRREKIVINRDIIGHSHLPSPSCDILCKSIFTIVHIITHCPKYSTLLLLHNNRSSLEVSRSKQNQ</sequence>
<dbReference type="EMBL" id="VUJU01000228">
    <property type="protein sequence ID" value="KAF0771963.1"/>
    <property type="molecule type" value="Genomic_DNA"/>
</dbReference>
<name>A0A6G0ZLW6_APHCR</name>
<dbReference type="Proteomes" id="UP000478052">
    <property type="component" value="Unassembled WGS sequence"/>
</dbReference>
<evidence type="ECO:0000313" key="1">
    <source>
        <dbReference type="EMBL" id="KAF0771963.1"/>
    </source>
</evidence>
<keyword evidence="2" id="KW-1185">Reference proteome</keyword>
<proteinExistence type="predicted"/>
<gene>
    <name evidence="1" type="ORF">FWK35_00006131</name>
</gene>
<comment type="caution">
    <text evidence="1">The sequence shown here is derived from an EMBL/GenBank/DDBJ whole genome shotgun (WGS) entry which is preliminary data.</text>
</comment>
<dbReference type="OrthoDB" id="6621833at2759"/>
<evidence type="ECO:0000313" key="2">
    <source>
        <dbReference type="Proteomes" id="UP000478052"/>
    </source>
</evidence>
<organism evidence="1 2">
    <name type="scientific">Aphis craccivora</name>
    <name type="common">Cowpea aphid</name>
    <dbReference type="NCBI Taxonomy" id="307492"/>
    <lineage>
        <taxon>Eukaryota</taxon>
        <taxon>Metazoa</taxon>
        <taxon>Ecdysozoa</taxon>
        <taxon>Arthropoda</taxon>
        <taxon>Hexapoda</taxon>
        <taxon>Insecta</taxon>
        <taxon>Pterygota</taxon>
        <taxon>Neoptera</taxon>
        <taxon>Paraneoptera</taxon>
        <taxon>Hemiptera</taxon>
        <taxon>Sternorrhyncha</taxon>
        <taxon>Aphidomorpha</taxon>
        <taxon>Aphidoidea</taxon>
        <taxon>Aphididae</taxon>
        <taxon>Aphidini</taxon>
        <taxon>Aphis</taxon>
        <taxon>Aphis</taxon>
    </lineage>
</organism>
<dbReference type="AlphaFoldDB" id="A0A6G0ZLW6"/>
<accession>A0A6G0ZLW6</accession>
<protein>
    <submittedName>
        <fullName evidence="1">RNase H domain-containing protein</fullName>
    </submittedName>
</protein>